<dbReference type="Gene3D" id="3.40.710.10">
    <property type="entry name" value="DD-peptidase/beta-lactamase superfamily"/>
    <property type="match status" value="1"/>
</dbReference>
<keyword evidence="5" id="KW-1185">Reference proteome</keyword>
<evidence type="ECO:0000313" key="4">
    <source>
        <dbReference type="EMBL" id="AKV00645.1"/>
    </source>
</evidence>
<evidence type="ECO:0000259" key="3">
    <source>
        <dbReference type="Pfam" id="PF20732"/>
    </source>
</evidence>
<dbReference type="KEGG" id="llu:AKJ09_07308"/>
<dbReference type="STRING" id="1391654.AKJ09_07308"/>
<dbReference type="InterPro" id="IPR048502">
    <property type="entry name" value="NamZ_N"/>
</dbReference>
<dbReference type="InterPro" id="IPR048503">
    <property type="entry name" value="NamZ_C"/>
</dbReference>
<organism evidence="4 5">
    <name type="scientific">Labilithrix luteola</name>
    <dbReference type="NCBI Taxonomy" id="1391654"/>
    <lineage>
        <taxon>Bacteria</taxon>
        <taxon>Pseudomonadati</taxon>
        <taxon>Myxococcota</taxon>
        <taxon>Polyangia</taxon>
        <taxon>Polyangiales</taxon>
        <taxon>Labilitrichaceae</taxon>
        <taxon>Labilithrix</taxon>
    </lineage>
</organism>
<feature type="domain" description="Peptidoglycan beta-N-acetylmuramidase NamZ N-terminal" evidence="2">
    <location>
        <begin position="454"/>
        <end position="652"/>
    </location>
</feature>
<evidence type="ECO:0000313" key="5">
    <source>
        <dbReference type="Proteomes" id="UP000064967"/>
    </source>
</evidence>
<dbReference type="Pfam" id="PF20732">
    <property type="entry name" value="NamZ_C"/>
    <property type="match status" value="1"/>
</dbReference>
<feature type="domain" description="Beta-lactamase-related" evidence="1">
    <location>
        <begin position="97"/>
        <end position="417"/>
    </location>
</feature>
<dbReference type="Pfam" id="PF07075">
    <property type="entry name" value="NamZ_N"/>
    <property type="match status" value="1"/>
</dbReference>
<dbReference type="InterPro" id="IPR001466">
    <property type="entry name" value="Beta-lactam-related"/>
</dbReference>
<dbReference type="Gene3D" id="3.40.50.12170">
    <property type="entry name" value="Uncharacterised protein PF07075, DUF1343"/>
    <property type="match status" value="1"/>
</dbReference>
<sequence length="806" mass="87011">MRTMSWAANGEVRARRHGPLRAWAAGLLLFASSFLSCGIGRHASRPLAPNVGDAGQVAQAAVDAGVAPKLAASAHAGSASVPEFENDPRFSVIDAPIEAAIAEGKMPGCVVVIGRHDEVLYRRAYGSRSILPERSAMTLDTVFDLASLTKPVATATSVMILVERGAIDLDAYASKYVSELAKLPPFTVRQLLLHTSGLPAANPMGDYGEGRAGLMRHIGEAVLKTRPGERFVYSDVGFIVLDEIVRRVSGSDLAAFTANEIFEPLGMTDTGYLPTTALRARAAPTEVRDGAFIQGDVHDPRAWALGGVAGNAGVFSTGDDLARFARAMLNRGELDGHRIFAEKTFETLTTRRDTSSGGRGLGWDIDSKYASHKGTRMSPHAFGHGGFTGTAMWIDPDRDLFVVFLSNRVHPDGKGAVNPVIGEIATSLVRATEVNTGIDVLKETAFARLAGAKVGLVTNASAKTRDGMTTIDALRTAHGVTLKAIFSPEHGLRAEKEGAISDTSYAGVPVYSLYGERSAPSSSTLDGIDTLVFDLQDVGVRFYTYASTMKRAMKVASDRGMRFVVLDRPDPLDGVDVEGPMLTPPATGAFVNHHALPVRHGMTMGELARLFADDERMSVKLEIVALQNWRRRDYFDRTGLSWGSPSPNLRNVRGTVLYPMLGLLEGTNLSVGRGTDEPFEIFGAPWLDEGALAARLDVLGIPGVSFEPTTFTPTANPYARQKCHGLRVKVTDRTKYKPVRAALGIALGIQALHPREWEVDHVDRLLQSEKAMAALKAGKDVSEIESTWEAELAAFREKRETFLLYR</sequence>
<evidence type="ECO:0000259" key="1">
    <source>
        <dbReference type="Pfam" id="PF00144"/>
    </source>
</evidence>
<reference evidence="4 5" key="1">
    <citation type="submission" date="2015-08" db="EMBL/GenBank/DDBJ databases">
        <authorList>
            <person name="Babu N.S."/>
            <person name="Beckwith C.J."/>
            <person name="Beseler K.G."/>
            <person name="Brison A."/>
            <person name="Carone J.V."/>
            <person name="Caskin T.P."/>
            <person name="Diamond M."/>
            <person name="Durham M.E."/>
            <person name="Foxe J.M."/>
            <person name="Go M."/>
            <person name="Henderson B.A."/>
            <person name="Jones I.B."/>
            <person name="McGettigan J.A."/>
            <person name="Micheletti S.J."/>
            <person name="Nasrallah M.E."/>
            <person name="Ortiz D."/>
            <person name="Piller C.R."/>
            <person name="Privatt S.R."/>
            <person name="Schneider S.L."/>
            <person name="Sharp S."/>
            <person name="Smith T.C."/>
            <person name="Stanton J.D."/>
            <person name="Ullery H.E."/>
            <person name="Wilson R.J."/>
            <person name="Serrano M.G."/>
            <person name="Buck G."/>
            <person name="Lee V."/>
            <person name="Wang Y."/>
            <person name="Carvalho R."/>
            <person name="Voegtly L."/>
            <person name="Shi R."/>
            <person name="Duckworth R."/>
            <person name="Johnson A."/>
            <person name="Loviza R."/>
            <person name="Walstead R."/>
            <person name="Shah Z."/>
            <person name="Kiflezghi M."/>
            <person name="Wade K."/>
            <person name="Ball S.L."/>
            <person name="Bradley K.W."/>
            <person name="Asai D.J."/>
            <person name="Bowman C.A."/>
            <person name="Russell D.A."/>
            <person name="Pope W.H."/>
            <person name="Jacobs-Sera D."/>
            <person name="Hendrix R.W."/>
            <person name="Hatfull G.F."/>
        </authorList>
    </citation>
    <scope>NUCLEOTIDE SEQUENCE [LARGE SCALE GENOMIC DNA]</scope>
    <source>
        <strain evidence="4 5">DSM 27648</strain>
    </source>
</reference>
<dbReference type="Proteomes" id="UP000064967">
    <property type="component" value="Chromosome"/>
</dbReference>
<proteinExistence type="predicted"/>
<gene>
    <name evidence="4" type="ORF">AKJ09_07308</name>
</gene>
<dbReference type="Pfam" id="PF00144">
    <property type="entry name" value="Beta-lactamase"/>
    <property type="match status" value="1"/>
</dbReference>
<dbReference type="AlphaFoldDB" id="A0A0K1Q5G6"/>
<protein>
    <submittedName>
        <fullName evidence="4">Beta-lactamase class C and other penicillin binding protein</fullName>
    </submittedName>
</protein>
<dbReference type="SUPFAM" id="SSF56601">
    <property type="entry name" value="beta-lactamase/transpeptidase-like"/>
    <property type="match status" value="1"/>
</dbReference>
<evidence type="ECO:0000259" key="2">
    <source>
        <dbReference type="Pfam" id="PF07075"/>
    </source>
</evidence>
<dbReference type="GO" id="GO:0033922">
    <property type="term" value="F:peptidoglycan beta-N-acetylmuramidase activity"/>
    <property type="evidence" value="ECO:0007669"/>
    <property type="project" value="InterPro"/>
</dbReference>
<dbReference type="PANTHER" id="PTHR42915:SF1">
    <property type="entry name" value="PEPTIDOGLYCAN BETA-N-ACETYLMURAMIDASE NAMZ"/>
    <property type="match status" value="1"/>
</dbReference>
<dbReference type="Gene3D" id="3.90.1150.140">
    <property type="match status" value="1"/>
</dbReference>
<dbReference type="PATRIC" id="fig|1391654.3.peg.7423"/>
<dbReference type="InterPro" id="IPR008302">
    <property type="entry name" value="NamZ"/>
</dbReference>
<feature type="domain" description="Peptidoglycan beta-N-acetylmuramidase NamZ C-terminal" evidence="3">
    <location>
        <begin position="656"/>
        <end position="805"/>
    </location>
</feature>
<dbReference type="EMBL" id="CP012333">
    <property type="protein sequence ID" value="AKV00645.1"/>
    <property type="molecule type" value="Genomic_DNA"/>
</dbReference>
<name>A0A0K1Q5G6_9BACT</name>
<dbReference type="InterPro" id="IPR012338">
    <property type="entry name" value="Beta-lactam/transpept-like"/>
</dbReference>
<accession>A0A0K1Q5G6</accession>
<dbReference type="PANTHER" id="PTHR42915">
    <property type="entry name" value="HYPOTHETICAL 460 KDA PROTEIN IN FEUA-SIGW INTERGENIC REGION [PRECURSOR]"/>
    <property type="match status" value="1"/>
</dbReference>